<organism evidence="1 2">
    <name type="scientific">Entomophthora muscae</name>
    <dbReference type="NCBI Taxonomy" id="34485"/>
    <lineage>
        <taxon>Eukaryota</taxon>
        <taxon>Fungi</taxon>
        <taxon>Fungi incertae sedis</taxon>
        <taxon>Zoopagomycota</taxon>
        <taxon>Entomophthoromycotina</taxon>
        <taxon>Entomophthoromycetes</taxon>
        <taxon>Entomophthorales</taxon>
        <taxon>Entomophthoraceae</taxon>
        <taxon>Entomophthora</taxon>
    </lineage>
</organism>
<evidence type="ECO:0000313" key="2">
    <source>
        <dbReference type="Proteomes" id="UP001165960"/>
    </source>
</evidence>
<evidence type="ECO:0000313" key="1">
    <source>
        <dbReference type="EMBL" id="KAJ9049405.1"/>
    </source>
</evidence>
<dbReference type="EMBL" id="QTSX02007237">
    <property type="protein sequence ID" value="KAJ9049405.1"/>
    <property type="molecule type" value="Genomic_DNA"/>
</dbReference>
<name>A0ACC2RHH2_9FUNG</name>
<reference evidence="1" key="1">
    <citation type="submission" date="2022-04" db="EMBL/GenBank/DDBJ databases">
        <title>Genome of the entomopathogenic fungus Entomophthora muscae.</title>
        <authorList>
            <person name="Elya C."/>
            <person name="Lovett B.R."/>
            <person name="Lee E."/>
            <person name="Macias A.M."/>
            <person name="Hajek A.E."/>
            <person name="De Bivort B.L."/>
            <person name="Kasson M.T."/>
            <person name="De Fine Licht H.H."/>
            <person name="Stajich J.E."/>
        </authorList>
    </citation>
    <scope>NUCLEOTIDE SEQUENCE</scope>
    <source>
        <strain evidence="1">Berkeley</strain>
    </source>
</reference>
<protein>
    <submittedName>
        <fullName evidence="1">Uncharacterized protein</fullName>
    </submittedName>
</protein>
<gene>
    <name evidence="1" type="ORF">DSO57_1024949</name>
</gene>
<comment type="caution">
    <text evidence="1">The sequence shown here is derived from an EMBL/GenBank/DDBJ whole genome shotgun (WGS) entry which is preliminary data.</text>
</comment>
<accession>A0ACC2RHH2</accession>
<proteinExistence type="predicted"/>
<dbReference type="Proteomes" id="UP001165960">
    <property type="component" value="Unassembled WGS sequence"/>
</dbReference>
<sequence length="1352" mass="147630">MGASAAPRTFFLVLDDDDTAFGHWQQAVLEFVDSSRAILPNQACALVQKEAPLRFTTDMAEFRSTVSNISLSVFKSEEATGAFEAVSSSLNSQGLGYYYYLWLFTNFSTETVSALLQDIKQYLSLTLIISKKICPSHTVLDGLHFLALEDKSWAELVNHALDMFYRPFPILLRVGQLAQHAKLTQAPGYFHRSEVLDVLGFAPAYLLLNCVGASWHQLLPQGADSSLIDALSFGLSNENVFALVRFGSDGSIGVLSADEGLYLMIVAPDHPLPVSWQDQLNDDLRFNAPQILVKSSADHKVSLWAHRPEKLVHLLCDYLNNLPQALPHVFSLIKTIGRANGAYSLEALVAMSREVILRELRVLPKHDPSYQSLLKAGKLLGGSRAPSLSLEIPLRSSKKMVLAAKRHWVQTWKTRRKSSAQPKAAQEVKQEIKVEDLSEQQCGKAAAQVGEHEILFSTSPKEPIVKTEGITLNLPDELQTSSQGDFKIESKQVEISASSFGCEEERASPSQSLSPVYTKSPNVTEEESSFSQLLDESADTLPSSLTQEPIKPSASPIKVCSPPQAWAGLPKEILHNSKEASPEVRPESPPTFTTAKEGSAADLTVDISISDSVAELPSATHPIQLPTEPPIEESKESDLVSPIKSQQLVEEVHDDPSNSRMEMPDQPSLTELETETSNGPEVECLPTEPTDPIHTEAPVQCGKGPTKEDTACPDTMSASKDEPLSIEETIEKTHSSTSKEPSPLPETGRLTRSKVSLRTGLKETPEATPEQPAAASSKPPKKERKMTAKAARANEDANNTEAPATKKRVTRAKAEPKLKATPPKRKNAKKDGKKKGKEPQSPPEEATAPSQSEPVSLGAQTPDDQPPTGSLSLTELTKLKLSTFFGKPTATKKPNTAAPPIRPQPSMVQQRPPFPSMGSTRPPAFTQPSNLPTTNLSLPLGASEPSLPPRPMATISPPVAGPLPIAQDIKPASPTAEATPPKIPKRRGRAKKVDEPEQETPVPKAPKVASKPGPKPKAARIKKPGPPKLTAEIPDVPLKPIRSPSHPAEPVRAPLIEPSIPRTSLLARSKITLENVSKPRPEHTLASFENYRPFYNNSPGPTQPPHYRPESNPYPNQQRDWSYYAPSSAPPSAPFLASHPYDTGYQTPRASTPSTRDLSAMSHAPILPRSSGPGVYHPPASRPPMHGWEEPGQTKSLRHSSVLQSRRPSQYSDMPFYESGPHKEPTPPTHYSQRPAYTTAPSSHYPLQPRNLVQQTPPPHFPYDYSSHDYGRSHQYAHSYQPSRVHPINPHDPMPPMDYSQSSMQSSQRDSGPHFPLGNTSMPSRNSTPAAPEASQEQAPVPNKSSLKHLLN</sequence>
<keyword evidence="2" id="KW-1185">Reference proteome</keyword>